<name>A0AAX6GTQ8_IRIPA</name>
<dbReference type="Proteomes" id="UP001140949">
    <property type="component" value="Unassembled WGS sequence"/>
</dbReference>
<keyword evidence="3" id="KW-1185">Reference proteome</keyword>
<dbReference type="EMBL" id="JANAVB010016197">
    <property type="protein sequence ID" value="KAJ6832119.1"/>
    <property type="molecule type" value="Genomic_DNA"/>
</dbReference>
<evidence type="ECO:0000313" key="3">
    <source>
        <dbReference type="Proteomes" id="UP001140949"/>
    </source>
</evidence>
<proteinExistence type="predicted"/>
<evidence type="ECO:0000256" key="1">
    <source>
        <dbReference type="SAM" id="MobiDB-lite"/>
    </source>
</evidence>
<sequence>MAPPWSFTPEAPSQHPSNPPSAEPPSRGRPPPDTSLRRAPSRPKPWRLSRWLGPYRAPCLPSVSVGDCSLGLSTLRAPHPPYRSAWAHTPSGHAMYVVLFFDCQKLCSNRVDDRVFGFGFCLPIRVQWDPVPVTQLFSINFV</sequence>
<comment type="caution">
    <text evidence="2">The sequence shown here is derived from an EMBL/GenBank/DDBJ whole genome shotgun (WGS) entry which is preliminary data.</text>
</comment>
<reference evidence="2" key="1">
    <citation type="journal article" date="2023" name="GigaByte">
        <title>Genome assembly of the bearded iris, Iris pallida Lam.</title>
        <authorList>
            <person name="Bruccoleri R.E."/>
            <person name="Oakeley E.J."/>
            <person name="Faust A.M.E."/>
            <person name="Altorfer M."/>
            <person name="Dessus-Babus S."/>
            <person name="Burckhardt D."/>
            <person name="Oertli M."/>
            <person name="Naumann U."/>
            <person name="Petersen F."/>
            <person name="Wong J."/>
        </authorList>
    </citation>
    <scope>NUCLEOTIDE SEQUENCE</scope>
    <source>
        <strain evidence="2">GSM-AAB239-AS_SAM_17_03QT</strain>
    </source>
</reference>
<feature type="compositionally biased region" description="Pro residues" evidence="1">
    <location>
        <begin position="17"/>
        <end position="33"/>
    </location>
</feature>
<gene>
    <name evidence="2" type="ORF">M6B38_345650</name>
</gene>
<accession>A0AAX6GTQ8</accession>
<feature type="region of interest" description="Disordered" evidence="1">
    <location>
        <begin position="1"/>
        <end position="44"/>
    </location>
</feature>
<protein>
    <submittedName>
        <fullName evidence="2">Pollen-specific leucine-rich repeat extensin-like protein 3</fullName>
    </submittedName>
</protein>
<evidence type="ECO:0000313" key="2">
    <source>
        <dbReference type="EMBL" id="KAJ6832119.1"/>
    </source>
</evidence>
<dbReference type="AlphaFoldDB" id="A0AAX6GTQ8"/>
<organism evidence="2 3">
    <name type="scientific">Iris pallida</name>
    <name type="common">Sweet iris</name>
    <dbReference type="NCBI Taxonomy" id="29817"/>
    <lineage>
        <taxon>Eukaryota</taxon>
        <taxon>Viridiplantae</taxon>
        <taxon>Streptophyta</taxon>
        <taxon>Embryophyta</taxon>
        <taxon>Tracheophyta</taxon>
        <taxon>Spermatophyta</taxon>
        <taxon>Magnoliopsida</taxon>
        <taxon>Liliopsida</taxon>
        <taxon>Asparagales</taxon>
        <taxon>Iridaceae</taxon>
        <taxon>Iridoideae</taxon>
        <taxon>Irideae</taxon>
        <taxon>Iris</taxon>
    </lineage>
</organism>
<reference evidence="2" key="2">
    <citation type="submission" date="2023-04" db="EMBL/GenBank/DDBJ databases">
        <authorList>
            <person name="Bruccoleri R.E."/>
            <person name="Oakeley E.J."/>
            <person name="Faust A.-M."/>
            <person name="Dessus-Babus S."/>
            <person name="Altorfer M."/>
            <person name="Burckhardt D."/>
            <person name="Oertli M."/>
            <person name="Naumann U."/>
            <person name="Petersen F."/>
            <person name="Wong J."/>
        </authorList>
    </citation>
    <scope>NUCLEOTIDE SEQUENCE</scope>
    <source>
        <strain evidence="2">GSM-AAB239-AS_SAM_17_03QT</strain>
        <tissue evidence="2">Leaf</tissue>
    </source>
</reference>